<keyword evidence="7 9" id="KW-0472">Membrane</keyword>
<proteinExistence type="inferred from homology"/>
<feature type="transmembrane region" description="Helical" evidence="9">
    <location>
        <begin position="491"/>
        <end position="512"/>
    </location>
</feature>
<feature type="transmembrane region" description="Helical" evidence="9">
    <location>
        <begin position="421"/>
        <end position="439"/>
    </location>
</feature>
<evidence type="ECO:0000256" key="3">
    <source>
        <dbReference type="ARBA" id="ARBA00022448"/>
    </source>
</evidence>
<feature type="domain" description="Major facilitator superfamily (MFS) profile" evidence="10">
    <location>
        <begin position="69"/>
        <end position="591"/>
    </location>
</feature>
<feature type="transmembrane region" description="Helical" evidence="9">
    <location>
        <begin position="65"/>
        <end position="82"/>
    </location>
</feature>
<feature type="transmembrane region" description="Helical" evidence="9">
    <location>
        <begin position="163"/>
        <end position="181"/>
    </location>
</feature>
<comment type="subcellular location">
    <subcellularLocation>
        <location evidence="1">Endomembrane system</location>
        <topology evidence="1">Multi-pass membrane protein</topology>
    </subcellularLocation>
</comment>
<dbReference type="GO" id="GO:0015343">
    <property type="term" value="F:siderophore-iron transmembrane transporter activity"/>
    <property type="evidence" value="ECO:0007669"/>
    <property type="project" value="TreeGrafter"/>
</dbReference>
<dbReference type="OrthoDB" id="2241241at2759"/>
<evidence type="ECO:0000256" key="2">
    <source>
        <dbReference type="ARBA" id="ARBA00008335"/>
    </source>
</evidence>
<name>A0A9P8AJI0_9ASCO</name>
<evidence type="ECO:0000313" key="12">
    <source>
        <dbReference type="Proteomes" id="UP000790833"/>
    </source>
</evidence>
<dbReference type="GO" id="GO:0005886">
    <property type="term" value="C:plasma membrane"/>
    <property type="evidence" value="ECO:0007669"/>
    <property type="project" value="TreeGrafter"/>
</dbReference>
<dbReference type="RefSeq" id="XP_043050441.1">
    <property type="nucleotide sequence ID" value="XM_043194690.1"/>
</dbReference>
<evidence type="ECO:0000256" key="5">
    <source>
        <dbReference type="ARBA" id="ARBA00022989"/>
    </source>
</evidence>
<keyword evidence="5 9" id="KW-1133">Transmembrane helix</keyword>
<organism evidence="11 12">
    <name type="scientific">Scheffersomyces spartinae</name>
    <dbReference type="NCBI Taxonomy" id="45513"/>
    <lineage>
        <taxon>Eukaryota</taxon>
        <taxon>Fungi</taxon>
        <taxon>Dikarya</taxon>
        <taxon>Ascomycota</taxon>
        <taxon>Saccharomycotina</taxon>
        <taxon>Pichiomycetes</taxon>
        <taxon>Debaryomycetaceae</taxon>
        <taxon>Scheffersomyces</taxon>
    </lineage>
</organism>
<comment type="caution">
    <text evidence="11">The sequence shown here is derived from an EMBL/GenBank/DDBJ whole genome shotgun (WGS) entry which is preliminary data.</text>
</comment>
<reference evidence="11" key="1">
    <citation type="submission" date="2021-03" db="EMBL/GenBank/DDBJ databases">
        <authorList>
            <person name="Palmer J.M."/>
        </authorList>
    </citation>
    <scope>NUCLEOTIDE SEQUENCE</scope>
    <source>
        <strain evidence="11">ARV_011</strain>
    </source>
</reference>
<gene>
    <name evidence="11" type="ORF">KQ657_004002</name>
</gene>
<feature type="transmembrane region" description="Helical" evidence="9">
    <location>
        <begin position="287"/>
        <end position="305"/>
    </location>
</feature>
<feature type="transmembrane region" description="Helical" evidence="9">
    <location>
        <begin position="568"/>
        <end position="587"/>
    </location>
</feature>
<feature type="compositionally biased region" description="Polar residues" evidence="8">
    <location>
        <begin position="1"/>
        <end position="17"/>
    </location>
</feature>
<dbReference type="FunFam" id="1.20.1250.20:FF:000197">
    <property type="entry name" value="Siderophore iron transporter 1"/>
    <property type="match status" value="1"/>
</dbReference>
<dbReference type="GO" id="GO:0005774">
    <property type="term" value="C:vacuolar membrane"/>
    <property type="evidence" value="ECO:0007669"/>
    <property type="project" value="TreeGrafter"/>
</dbReference>
<dbReference type="Proteomes" id="UP000790833">
    <property type="component" value="Unassembled WGS sequence"/>
</dbReference>
<comment type="similarity">
    <text evidence="2">Belongs to the major facilitator superfamily.</text>
</comment>
<dbReference type="InterPro" id="IPR020846">
    <property type="entry name" value="MFS_dom"/>
</dbReference>
<dbReference type="InterPro" id="IPR036259">
    <property type="entry name" value="MFS_trans_sf"/>
</dbReference>
<dbReference type="GeneID" id="66117376"/>
<keyword evidence="12" id="KW-1185">Reference proteome</keyword>
<dbReference type="PANTHER" id="PTHR23501:SF92">
    <property type="entry name" value="GLUTATHIONE EXCHANGER 1-RELATED"/>
    <property type="match status" value="1"/>
</dbReference>
<evidence type="ECO:0000256" key="6">
    <source>
        <dbReference type="ARBA" id="ARBA00023065"/>
    </source>
</evidence>
<evidence type="ECO:0000259" key="10">
    <source>
        <dbReference type="PROSITE" id="PS50850"/>
    </source>
</evidence>
<dbReference type="PANTHER" id="PTHR23501">
    <property type="entry name" value="MAJOR FACILITATOR SUPERFAMILY"/>
    <property type="match status" value="1"/>
</dbReference>
<dbReference type="InterPro" id="IPR011701">
    <property type="entry name" value="MFS"/>
</dbReference>
<keyword evidence="6" id="KW-0406">Ion transport</keyword>
<dbReference type="PROSITE" id="PS50850">
    <property type="entry name" value="MFS"/>
    <property type="match status" value="1"/>
</dbReference>
<dbReference type="EMBL" id="JAHMUF010000005">
    <property type="protein sequence ID" value="KAG7194894.1"/>
    <property type="molecule type" value="Genomic_DNA"/>
</dbReference>
<evidence type="ECO:0000256" key="1">
    <source>
        <dbReference type="ARBA" id="ARBA00004127"/>
    </source>
</evidence>
<dbReference type="SUPFAM" id="SSF103473">
    <property type="entry name" value="MFS general substrate transporter"/>
    <property type="match status" value="1"/>
</dbReference>
<evidence type="ECO:0000256" key="7">
    <source>
        <dbReference type="ARBA" id="ARBA00023136"/>
    </source>
</evidence>
<evidence type="ECO:0000256" key="8">
    <source>
        <dbReference type="SAM" id="MobiDB-lite"/>
    </source>
</evidence>
<feature type="transmembrane region" description="Helical" evidence="9">
    <location>
        <begin position="220"/>
        <end position="244"/>
    </location>
</feature>
<evidence type="ECO:0000256" key="4">
    <source>
        <dbReference type="ARBA" id="ARBA00022692"/>
    </source>
</evidence>
<feature type="transmembrane region" description="Helical" evidence="9">
    <location>
        <begin position="132"/>
        <end position="151"/>
    </location>
</feature>
<protein>
    <recommendedName>
        <fullName evidence="10">Major facilitator superfamily (MFS) profile domain-containing protein</fullName>
    </recommendedName>
</protein>
<feature type="transmembrane region" description="Helical" evidence="9">
    <location>
        <begin position="354"/>
        <end position="381"/>
    </location>
</feature>
<sequence>MSKEQYVTDSSTNSVGVSNAPPFINENNVGGEPIERTRSYIRSTTRSYGIRKSELLVEQYSSPPLKILLLVSVFFVSYVYGLDGMIRSQLQAYATNSYSEHSLLTTVNVIKAVVAAAAQPTYARLSDRFGRLELIVVSIIFYSIGTLISSQAHDIQRYAGGQVLYQVGYTGVIIMLQILIADLSTLNWRLVCSFIPALPFIINTWISGDVLDSLYPSRSWSYGIAIWAFIFPLACVPLLCCLVHMEIKVRRTEEWKILQEERTRFSLWTSWKNNIFVQLVVELDLIGILLMVIVFGLILTPLTLGGGVSSNWKTAKVLAPLVVGIVFTPIFLVWERNYATYPIAPFKLLTDRGVWSAILIGMSVNWVWYMPNSFMYTVLIVGMRASIKAASRITSLYSFVSVITGPLLGLVVVRFRRLKPFIMFGTVMWIIALALLYVYRGSNNGIDSEKYLNGVIGGLCLMGFGAGFFTYSTQVSISTCTNHEYMSILLSLYLASYNIGSGIGSAISGCVWTNRMYGEIVKEMEKLGVDTTLAVDAYRAPFTFIVTHVWGTPERKAVVLAYANIQRILSLIGLILCFPLFVYTLFLRDHRLDSVQSLGLTLDKEKGDVDSKHPEVVLNNYDDDWIYNKLRSLFKSKK</sequence>
<dbReference type="Pfam" id="PF07690">
    <property type="entry name" value="MFS_1"/>
    <property type="match status" value="1"/>
</dbReference>
<feature type="transmembrane region" description="Helical" evidence="9">
    <location>
        <begin position="393"/>
        <end position="415"/>
    </location>
</feature>
<evidence type="ECO:0000313" key="11">
    <source>
        <dbReference type="EMBL" id="KAG7194894.1"/>
    </source>
</evidence>
<keyword evidence="3" id="KW-0813">Transport</keyword>
<feature type="transmembrane region" description="Helical" evidence="9">
    <location>
        <begin position="451"/>
        <end position="471"/>
    </location>
</feature>
<dbReference type="AlphaFoldDB" id="A0A9P8AJI0"/>
<evidence type="ECO:0000256" key="9">
    <source>
        <dbReference type="SAM" id="Phobius"/>
    </source>
</evidence>
<dbReference type="GO" id="GO:0005768">
    <property type="term" value="C:endosome"/>
    <property type="evidence" value="ECO:0007669"/>
    <property type="project" value="TreeGrafter"/>
</dbReference>
<feature type="region of interest" description="Disordered" evidence="8">
    <location>
        <begin position="1"/>
        <end position="31"/>
    </location>
</feature>
<feature type="transmembrane region" description="Helical" evidence="9">
    <location>
        <begin position="188"/>
        <end position="208"/>
    </location>
</feature>
<dbReference type="Gene3D" id="1.20.1250.20">
    <property type="entry name" value="MFS general substrate transporter like domains"/>
    <property type="match status" value="2"/>
</dbReference>
<keyword evidence="4 9" id="KW-0812">Transmembrane</keyword>
<accession>A0A9P8AJI0</accession>
<feature type="transmembrane region" description="Helical" evidence="9">
    <location>
        <begin position="317"/>
        <end position="334"/>
    </location>
</feature>